<dbReference type="PROSITE" id="PS50102">
    <property type="entry name" value="RRM"/>
    <property type="match status" value="1"/>
</dbReference>
<evidence type="ECO:0000313" key="5">
    <source>
        <dbReference type="EMBL" id="RZC10573.1"/>
    </source>
</evidence>
<keyword evidence="6" id="KW-1185">Reference proteome</keyword>
<evidence type="ECO:0000256" key="1">
    <source>
        <dbReference type="ARBA" id="ARBA00022884"/>
    </source>
</evidence>
<name>A0A445KI44_GLYSO</name>
<dbReference type="EMBL" id="QZWG01000005">
    <property type="protein sequence ID" value="RZC10573.1"/>
    <property type="molecule type" value="Genomic_DNA"/>
</dbReference>
<accession>A0A445KI44</accession>
<dbReference type="InterPro" id="IPR000504">
    <property type="entry name" value="RRM_dom"/>
</dbReference>
<dbReference type="InterPro" id="IPR052462">
    <property type="entry name" value="SLIRP/GR-RBP-like"/>
</dbReference>
<dbReference type="SMART" id="SM00360">
    <property type="entry name" value="RRM"/>
    <property type="match status" value="1"/>
</dbReference>
<feature type="region of interest" description="Disordered" evidence="3">
    <location>
        <begin position="368"/>
        <end position="409"/>
    </location>
</feature>
<dbReference type="InterPro" id="IPR048289">
    <property type="entry name" value="RRM2_NsCP33-like"/>
</dbReference>
<dbReference type="AlphaFoldDB" id="A0A445KI44"/>
<evidence type="ECO:0000256" key="3">
    <source>
        <dbReference type="SAM" id="MobiDB-lite"/>
    </source>
</evidence>
<dbReference type="InterPro" id="IPR035979">
    <property type="entry name" value="RBD_domain_sf"/>
</dbReference>
<feature type="domain" description="RRM" evidence="4">
    <location>
        <begin position="177"/>
        <end position="255"/>
    </location>
</feature>
<dbReference type="PRINTS" id="PR01228">
    <property type="entry name" value="EGGSHELL"/>
</dbReference>
<dbReference type="InterPro" id="IPR012677">
    <property type="entry name" value="Nucleotide-bd_a/b_plait_sf"/>
</dbReference>
<dbReference type="FunFam" id="3.30.70.330:FF:000631">
    <property type="entry name" value="Glycine-rich RNA-binding protein 3, mitochondrial"/>
    <property type="match status" value="1"/>
</dbReference>
<protein>
    <submittedName>
        <fullName evidence="5">Glycine-rich RNA-binding protein 3, mitochondrial</fullName>
    </submittedName>
</protein>
<feature type="compositionally biased region" description="Polar residues" evidence="3">
    <location>
        <begin position="375"/>
        <end position="384"/>
    </location>
</feature>
<sequence length="409" mass="44058">MNNLFYRKNLLPEASPEEGSSGRINCSSGRTFFRMNKLFYRKNLLPEAFRKKVLPVEYKLFFRKKVFPESFRKKVLPESFRKKGSFDRAQIVLPEEGSSGKKFFRKVSGRRFFRKNTNCSSGRRVIDICFLQVTAMAFFGRIGNLLRQTASRQVSSELRSSPSFFQAIRSMSSAPSTKLFIGGVSYSTDEQSLREAFSKYGEVVDARIIMDRETGRSRGFGFITYTSVEEASSAIQALDGQDLHGRPIRVNYANERPRGYGGGGFGSYGAVGGGGYEGGSSYRGGYGGDNYSRNDGSGYGYGGGRYGSGGNYGDSGSGNNYSGGYAGNAGGVGNHESSTGFASNGYDGSVVDGGVGAGSGTSFADGYDGSAGSEFGSSGQLDSKASSKGDEDFGDYRDDNDADDFAKRA</sequence>
<keyword evidence="1 2" id="KW-0694">RNA-binding</keyword>
<evidence type="ECO:0000313" key="6">
    <source>
        <dbReference type="Proteomes" id="UP000289340"/>
    </source>
</evidence>
<evidence type="ECO:0000256" key="2">
    <source>
        <dbReference type="PROSITE-ProRule" id="PRU00176"/>
    </source>
</evidence>
<reference evidence="5 6" key="1">
    <citation type="submission" date="2018-09" db="EMBL/GenBank/DDBJ databases">
        <title>A high-quality reference genome of wild soybean provides a powerful tool to mine soybean genomes.</title>
        <authorList>
            <person name="Xie M."/>
            <person name="Chung C.Y.L."/>
            <person name="Li M.-W."/>
            <person name="Wong F.-L."/>
            <person name="Chan T.-F."/>
            <person name="Lam H.-M."/>
        </authorList>
    </citation>
    <scope>NUCLEOTIDE SEQUENCE [LARGE SCALE GENOMIC DNA]</scope>
    <source>
        <strain evidence="6">cv. W05</strain>
        <tissue evidence="5">Hypocotyl of etiolated seedlings</tissue>
    </source>
</reference>
<dbReference type="PANTHER" id="PTHR48027">
    <property type="entry name" value="HETEROGENEOUS NUCLEAR RIBONUCLEOPROTEIN 87F-RELATED"/>
    <property type="match status" value="1"/>
</dbReference>
<dbReference type="Proteomes" id="UP000289340">
    <property type="component" value="Chromosome 5"/>
</dbReference>
<dbReference type="GO" id="GO:0003723">
    <property type="term" value="F:RNA binding"/>
    <property type="evidence" value="ECO:0007669"/>
    <property type="project" value="UniProtKB-UniRule"/>
</dbReference>
<dbReference type="Pfam" id="PF00076">
    <property type="entry name" value="RRM_1"/>
    <property type="match status" value="1"/>
</dbReference>
<comment type="caution">
    <text evidence="5">The sequence shown here is derived from an EMBL/GenBank/DDBJ whole genome shotgun (WGS) entry which is preliminary data.</text>
</comment>
<feature type="compositionally biased region" description="Basic and acidic residues" evidence="3">
    <location>
        <begin position="385"/>
        <end position="409"/>
    </location>
</feature>
<organism evidence="5 6">
    <name type="scientific">Glycine soja</name>
    <name type="common">Wild soybean</name>
    <dbReference type="NCBI Taxonomy" id="3848"/>
    <lineage>
        <taxon>Eukaryota</taxon>
        <taxon>Viridiplantae</taxon>
        <taxon>Streptophyta</taxon>
        <taxon>Embryophyta</taxon>
        <taxon>Tracheophyta</taxon>
        <taxon>Spermatophyta</taxon>
        <taxon>Magnoliopsida</taxon>
        <taxon>eudicotyledons</taxon>
        <taxon>Gunneridae</taxon>
        <taxon>Pentapetalae</taxon>
        <taxon>rosids</taxon>
        <taxon>fabids</taxon>
        <taxon>Fabales</taxon>
        <taxon>Fabaceae</taxon>
        <taxon>Papilionoideae</taxon>
        <taxon>50 kb inversion clade</taxon>
        <taxon>NPAAA clade</taxon>
        <taxon>indigoferoid/millettioid clade</taxon>
        <taxon>Phaseoleae</taxon>
        <taxon>Glycine</taxon>
        <taxon>Glycine subgen. Soja</taxon>
    </lineage>
</organism>
<evidence type="ECO:0000259" key="4">
    <source>
        <dbReference type="PROSITE" id="PS50102"/>
    </source>
</evidence>
<gene>
    <name evidence="5" type="ORF">D0Y65_011041</name>
</gene>
<dbReference type="Gene3D" id="3.30.70.330">
    <property type="match status" value="1"/>
</dbReference>
<proteinExistence type="predicted"/>
<dbReference type="CDD" id="cd21608">
    <property type="entry name" value="RRM2_NsCP33_like"/>
    <property type="match status" value="1"/>
</dbReference>
<dbReference type="SUPFAM" id="SSF54928">
    <property type="entry name" value="RNA-binding domain, RBD"/>
    <property type="match status" value="1"/>
</dbReference>